<evidence type="ECO:0000313" key="1">
    <source>
        <dbReference type="EMBL" id="VAW68932.1"/>
    </source>
</evidence>
<dbReference type="AlphaFoldDB" id="A0A3B0Y0M4"/>
<sequence>MDTDQRKKLVSQLINYEDEPRHLVNLLRAFGWDCETELVTLTKNHLENALNLFIANKIQAKDLLCWAECIEGREDISFESSHAEIIDACISWFVNPGITSLITPDVANIIKADLNTNQLKDSYLLMQLNSTGEGFYTHNSQLLNAQNDHNEYTLAEYVNTEDALKLEK</sequence>
<dbReference type="EMBL" id="UOFI01000140">
    <property type="protein sequence ID" value="VAW68932.1"/>
    <property type="molecule type" value="Genomic_DNA"/>
</dbReference>
<gene>
    <name evidence="1" type="ORF">MNBD_GAMMA09-1910</name>
</gene>
<reference evidence="1" key="1">
    <citation type="submission" date="2018-06" db="EMBL/GenBank/DDBJ databases">
        <authorList>
            <person name="Zhirakovskaya E."/>
        </authorList>
    </citation>
    <scope>NUCLEOTIDE SEQUENCE</scope>
</reference>
<protein>
    <submittedName>
        <fullName evidence="1">Uncharacterized protein</fullName>
    </submittedName>
</protein>
<organism evidence="1">
    <name type="scientific">hydrothermal vent metagenome</name>
    <dbReference type="NCBI Taxonomy" id="652676"/>
    <lineage>
        <taxon>unclassified sequences</taxon>
        <taxon>metagenomes</taxon>
        <taxon>ecological metagenomes</taxon>
    </lineage>
</organism>
<accession>A0A3B0Y0M4</accession>
<proteinExistence type="predicted"/>
<name>A0A3B0Y0M4_9ZZZZ</name>